<gene>
    <name evidence="14" type="ORF">EAG_11612</name>
</gene>
<dbReference type="EMBL" id="GL436710">
    <property type="protein sequence ID" value="EFN71623.1"/>
    <property type="molecule type" value="Genomic_DNA"/>
</dbReference>
<dbReference type="PANTHER" id="PTHR11690:SF237">
    <property type="entry name" value="PICKPOCKET 16-RELATED"/>
    <property type="match status" value="1"/>
</dbReference>
<comment type="subcellular location">
    <subcellularLocation>
        <location evidence="1">Membrane</location>
        <topology evidence="1">Multi-pass membrane protein</topology>
    </subcellularLocation>
</comment>
<evidence type="ECO:0000256" key="5">
    <source>
        <dbReference type="ARBA" id="ARBA00022692"/>
    </source>
</evidence>
<reference evidence="14 15" key="1">
    <citation type="journal article" date="2010" name="Science">
        <title>Genomic comparison of the ants Camponotus floridanus and Harpegnathos saltator.</title>
        <authorList>
            <person name="Bonasio R."/>
            <person name="Zhang G."/>
            <person name="Ye C."/>
            <person name="Mutti N.S."/>
            <person name="Fang X."/>
            <person name="Qin N."/>
            <person name="Donahue G."/>
            <person name="Yang P."/>
            <person name="Li Q."/>
            <person name="Li C."/>
            <person name="Zhang P."/>
            <person name="Huang Z."/>
            <person name="Berger S.L."/>
            <person name="Reinberg D."/>
            <person name="Wang J."/>
            <person name="Liebig J."/>
        </authorList>
    </citation>
    <scope>NUCLEOTIDE SEQUENCE [LARGE SCALE GENOMIC DNA]</scope>
    <source>
        <strain evidence="15">C129</strain>
    </source>
</reference>
<dbReference type="Gene3D" id="2.60.470.10">
    <property type="entry name" value="Acid-sensing ion channels like domains"/>
    <property type="match status" value="1"/>
</dbReference>
<keyword evidence="8 12" id="KW-0406">Ion transport</keyword>
<protein>
    <submittedName>
        <fullName evidence="14">Sodium channel protein Nach</fullName>
    </submittedName>
</protein>
<proteinExistence type="inferred from homology"/>
<dbReference type="Proteomes" id="UP000000311">
    <property type="component" value="Unassembled WGS sequence"/>
</dbReference>
<dbReference type="GO" id="GO:0015280">
    <property type="term" value="F:ligand-gated sodium channel activity"/>
    <property type="evidence" value="ECO:0007669"/>
    <property type="project" value="TreeGrafter"/>
</dbReference>
<dbReference type="InterPro" id="IPR020903">
    <property type="entry name" value="ENaC_CS"/>
</dbReference>
<evidence type="ECO:0000256" key="8">
    <source>
        <dbReference type="ARBA" id="ARBA00023065"/>
    </source>
</evidence>
<name>E2A4M1_CAMFO</name>
<evidence type="ECO:0000256" key="10">
    <source>
        <dbReference type="ARBA" id="ARBA00023201"/>
    </source>
</evidence>
<keyword evidence="9 13" id="KW-0472">Membrane</keyword>
<evidence type="ECO:0000256" key="6">
    <source>
        <dbReference type="ARBA" id="ARBA00022989"/>
    </source>
</evidence>
<dbReference type="Gene3D" id="1.10.287.770">
    <property type="entry name" value="YojJ-like"/>
    <property type="match status" value="1"/>
</dbReference>
<keyword evidence="10 12" id="KW-0739">Sodium transport</keyword>
<feature type="transmembrane region" description="Helical" evidence="13">
    <location>
        <begin position="423"/>
        <end position="450"/>
    </location>
</feature>
<dbReference type="PRINTS" id="PR01078">
    <property type="entry name" value="AMINACHANNEL"/>
</dbReference>
<keyword evidence="3 12" id="KW-0813">Transport</keyword>
<sequence length="532" mass="61210">MNRWLNIYCKNTGLHGFRYITMDRATVIDSAFWSVVCISSIIFCVILMLRLWDHYSNNPIVTSIDTTSPIWTVAFPAITICNNNKVYGPHADIIAKSLYTNGYSIEDSDKFFFSLVKLIRPDRNLVNDVTARKIFNSLNMTVEMLMKRLMQPCSTLLVRCIWVGQIYDCNKIFKPIKSREGFCCAFNSHYNLNVKHKSTGCAKNSGNYYINSGGVQEHPSKQSQKAPGSGRDVGLSVALNVEGNTYKANSRPFIGASVMIHDPIDFPDIGTHTVSVLPDHVLVITVSSTSIKSMESLRYLPIEKRLCYFDEEVPGETRYSYQSCVSECLAKNIQRLCGCLPFYYPEKRKPEYWKMKTCRKCLPQCTDIMYHINLEDVKMDDVTYDSDISRGLNTSHLSFLNVFFGDLTYVEYRKENIISWDSLLASFGGIFGLCLGGSVMSVIELVYFSIKQFFNKVLRQPRKRQERSRTSLPPASEMFLSIPVARREIQLQKPQSHKKSNDKRVFVTWYQPAFYQRETTNYDNEYHDRVKF</sequence>
<dbReference type="GO" id="GO:0005886">
    <property type="term" value="C:plasma membrane"/>
    <property type="evidence" value="ECO:0007669"/>
    <property type="project" value="TreeGrafter"/>
</dbReference>
<dbReference type="OMA" id="CCAFNYH"/>
<dbReference type="Pfam" id="PF00858">
    <property type="entry name" value="ASC"/>
    <property type="match status" value="1"/>
</dbReference>
<keyword evidence="11 12" id="KW-0407">Ion channel</keyword>
<evidence type="ECO:0000256" key="2">
    <source>
        <dbReference type="ARBA" id="ARBA00007193"/>
    </source>
</evidence>
<organism evidence="15">
    <name type="scientific">Camponotus floridanus</name>
    <name type="common">Florida carpenter ant</name>
    <dbReference type="NCBI Taxonomy" id="104421"/>
    <lineage>
        <taxon>Eukaryota</taxon>
        <taxon>Metazoa</taxon>
        <taxon>Ecdysozoa</taxon>
        <taxon>Arthropoda</taxon>
        <taxon>Hexapoda</taxon>
        <taxon>Insecta</taxon>
        <taxon>Pterygota</taxon>
        <taxon>Neoptera</taxon>
        <taxon>Endopterygota</taxon>
        <taxon>Hymenoptera</taxon>
        <taxon>Apocrita</taxon>
        <taxon>Aculeata</taxon>
        <taxon>Formicoidea</taxon>
        <taxon>Formicidae</taxon>
        <taxon>Formicinae</taxon>
        <taxon>Camponotus</taxon>
    </lineage>
</organism>
<dbReference type="InterPro" id="IPR001873">
    <property type="entry name" value="ENaC"/>
</dbReference>
<evidence type="ECO:0000256" key="11">
    <source>
        <dbReference type="ARBA" id="ARBA00023303"/>
    </source>
</evidence>
<evidence type="ECO:0000256" key="3">
    <source>
        <dbReference type="ARBA" id="ARBA00022448"/>
    </source>
</evidence>
<evidence type="ECO:0000256" key="1">
    <source>
        <dbReference type="ARBA" id="ARBA00004141"/>
    </source>
</evidence>
<dbReference type="FunCoup" id="E2A4M1">
    <property type="interactions" value="26"/>
</dbReference>
<dbReference type="AlphaFoldDB" id="E2A4M1"/>
<evidence type="ECO:0000256" key="4">
    <source>
        <dbReference type="ARBA" id="ARBA00022461"/>
    </source>
</evidence>
<dbReference type="OrthoDB" id="6021021at2759"/>
<keyword evidence="6 13" id="KW-1133">Transmembrane helix</keyword>
<evidence type="ECO:0000256" key="7">
    <source>
        <dbReference type="ARBA" id="ARBA00023053"/>
    </source>
</evidence>
<evidence type="ECO:0000256" key="9">
    <source>
        <dbReference type="ARBA" id="ARBA00023136"/>
    </source>
</evidence>
<evidence type="ECO:0000313" key="15">
    <source>
        <dbReference type="Proteomes" id="UP000000311"/>
    </source>
</evidence>
<keyword evidence="5 12" id="KW-0812">Transmembrane</keyword>
<dbReference type="InParanoid" id="E2A4M1"/>
<evidence type="ECO:0000256" key="13">
    <source>
        <dbReference type="SAM" id="Phobius"/>
    </source>
</evidence>
<accession>E2A4M1</accession>
<evidence type="ECO:0000256" key="12">
    <source>
        <dbReference type="RuleBase" id="RU000679"/>
    </source>
</evidence>
<dbReference type="PROSITE" id="PS01206">
    <property type="entry name" value="ASC"/>
    <property type="match status" value="1"/>
</dbReference>
<keyword evidence="4 12" id="KW-0894">Sodium channel</keyword>
<keyword evidence="15" id="KW-1185">Reference proteome</keyword>
<dbReference type="STRING" id="104421.E2A4M1"/>
<feature type="transmembrane region" description="Helical" evidence="13">
    <location>
        <begin position="31"/>
        <end position="52"/>
    </location>
</feature>
<keyword evidence="7" id="KW-0915">Sodium</keyword>
<comment type="similarity">
    <text evidence="2 12">Belongs to the amiloride-sensitive sodium channel (TC 1.A.6) family.</text>
</comment>
<dbReference type="PANTHER" id="PTHR11690">
    <property type="entry name" value="AMILORIDE-SENSITIVE SODIUM CHANNEL-RELATED"/>
    <property type="match status" value="1"/>
</dbReference>
<evidence type="ECO:0000313" key="14">
    <source>
        <dbReference type="EMBL" id="EFN71623.1"/>
    </source>
</evidence>